<evidence type="ECO:0000313" key="3">
    <source>
        <dbReference type="Proteomes" id="UP000828390"/>
    </source>
</evidence>
<accession>A0A9D4EFU5</accession>
<gene>
    <name evidence="1" type="ORF">DPMN_157380</name>
    <name evidence="2" type="ORF">DPMN_157448</name>
</gene>
<dbReference type="Proteomes" id="UP000828390">
    <property type="component" value="Unassembled WGS sequence"/>
</dbReference>
<evidence type="ECO:0000313" key="1">
    <source>
        <dbReference type="EMBL" id="KAH3779577.1"/>
    </source>
</evidence>
<organism evidence="1 3">
    <name type="scientific">Dreissena polymorpha</name>
    <name type="common">Zebra mussel</name>
    <name type="synonym">Mytilus polymorpha</name>
    <dbReference type="NCBI Taxonomy" id="45954"/>
    <lineage>
        <taxon>Eukaryota</taxon>
        <taxon>Metazoa</taxon>
        <taxon>Spiralia</taxon>
        <taxon>Lophotrochozoa</taxon>
        <taxon>Mollusca</taxon>
        <taxon>Bivalvia</taxon>
        <taxon>Autobranchia</taxon>
        <taxon>Heteroconchia</taxon>
        <taxon>Euheterodonta</taxon>
        <taxon>Imparidentia</taxon>
        <taxon>Neoheterodontei</taxon>
        <taxon>Myida</taxon>
        <taxon>Dreissenoidea</taxon>
        <taxon>Dreissenidae</taxon>
        <taxon>Dreissena</taxon>
    </lineage>
</organism>
<dbReference type="AlphaFoldDB" id="A0A9D4EFU5"/>
<keyword evidence="3" id="KW-1185">Reference proteome</keyword>
<reference evidence="1" key="2">
    <citation type="submission" date="2020-11" db="EMBL/GenBank/DDBJ databases">
        <authorList>
            <person name="McCartney M.A."/>
            <person name="Auch B."/>
            <person name="Kono T."/>
            <person name="Mallez S."/>
            <person name="Becker A."/>
            <person name="Gohl D.M."/>
            <person name="Silverstein K.A.T."/>
            <person name="Koren S."/>
            <person name="Bechman K.B."/>
            <person name="Herman A."/>
            <person name="Abrahante J.E."/>
            <person name="Garbe J."/>
        </authorList>
    </citation>
    <scope>NUCLEOTIDE SEQUENCE</scope>
    <source>
        <strain evidence="1">Duluth1</strain>
        <tissue evidence="1">Whole animal</tissue>
    </source>
</reference>
<protein>
    <submittedName>
        <fullName evidence="1">Uncharacterized protein</fullName>
    </submittedName>
</protein>
<sequence length="58" mass="6627">METAESLMQKFYSVEQKPTEEIASYCARTEDLFKLVVKQGGLARAWQQGNIEELSTKD</sequence>
<comment type="caution">
    <text evidence="1">The sequence shown here is derived from an EMBL/GenBank/DDBJ whole genome shotgun (WGS) entry which is preliminary data.</text>
</comment>
<dbReference type="EMBL" id="JAIWYP010000008">
    <property type="protein sequence ID" value="KAH3779643.1"/>
    <property type="molecule type" value="Genomic_DNA"/>
</dbReference>
<dbReference type="EMBL" id="JAIWYP010000008">
    <property type="protein sequence ID" value="KAH3779577.1"/>
    <property type="molecule type" value="Genomic_DNA"/>
</dbReference>
<evidence type="ECO:0000313" key="2">
    <source>
        <dbReference type="EMBL" id="KAH3779643.1"/>
    </source>
</evidence>
<reference evidence="1" key="1">
    <citation type="journal article" date="2019" name="bioRxiv">
        <title>The Genome of the Zebra Mussel, Dreissena polymorpha: A Resource for Invasive Species Research.</title>
        <authorList>
            <person name="McCartney M.A."/>
            <person name="Auch B."/>
            <person name="Kono T."/>
            <person name="Mallez S."/>
            <person name="Zhang Y."/>
            <person name="Obille A."/>
            <person name="Becker A."/>
            <person name="Abrahante J.E."/>
            <person name="Garbe J."/>
            <person name="Badalamenti J.P."/>
            <person name="Herman A."/>
            <person name="Mangelson H."/>
            <person name="Liachko I."/>
            <person name="Sullivan S."/>
            <person name="Sone E.D."/>
            <person name="Koren S."/>
            <person name="Silverstein K.A.T."/>
            <person name="Beckman K.B."/>
            <person name="Gohl D.M."/>
        </authorList>
    </citation>
    <scope>NUCLEOTIDE SEQUENCE</scope>
    <source>
        <strain evidence="1">Duluth1</strain>
        <tissue evidence="1">Whole animal</tissue>
    </source>
</reference>
<proteinExistence type="predicted"/>
<name>A0A9D4EFU5_DREPO</name>